<dbReference type="PANTHER" id="PTHR45677:SF8">
    <property type="entry name" value="CYSTEINE SULFINIC ACID DECARBOXYLASE"/>
    <property type="match status" value="1"/>
</dbReference>
<name>A0A8A4TNV7_SULCO</name>
<accession>A0A8A4TNV7</accession>
<keyword evidence="4 6" id="KW-0663">Pyridoxal phosphate</keyword>
<evidence type="ECO:0000256" key="5">
    <source>
        <dbReference type="ARBA" id="ARBA00023239"/>
    </source>
</evidence>
<dbReference type="InterPro" id="IPR015424">
    <property type="entry name" value="PyrdxlP-dep_Trfase"/>
</dbReference>
<evidence type="ECO:0000256" key="2">
    <source>
        <dbReference type="ARBA" id="ARBA00009533"/>
    </source>
</evidence>
<dbReference type="GO" id="GO:0005737">
    <property type="term" value="C:cytoplasm"/>
    <property type="evidence" value="ECO:0007669"/>
    <property type="project" value="TreeGrafter"/>
</dbReference>
<evidence type="ECO:0000256" key="3">
    <source>
        <dbReference type="ARBA" id="ARBA00022793"/>
    </source>
</evidence>
<dbReference type="GO" id="GO:0019752">
    <property type="term" value="P:carboxylic acid metabolic process"/>
    <property type="evidence" value="ECO:0007669"/>
    <property type="project" value="InterPro"/>
</dbReference>
<keyword evidence="5 7" id="KW-0456">Lyase</keyword>
<reference evidence="8" key="1">
    <citation type="submission" date="2021-03" db="EMBL/GenBank/DDBJ databases">
        <title>Acanthopleuribacteraceae sp. M133.</title>
        <authorList>
            <person name="Wang G."/>
        </authorList>
    </citation>
    <scope>NUCLEOTIDE SEQUENCE</scope>
    <source>
        <strain evidence="8">M133</strain>
    </source>
</reference>
<dbReference type="Proteomes" id="UP000663929">
    <property type="component" value="Chromosome"/>
</dbReference>
<dbReference type="KEGG" id="scor:J3U87_02085"/>
<dbReference type="EMBL" id="CP071793">
    <property type="protein sequence ID" value="QTD51233.1"/>
    <property type="molecule type" value="Genomic_DNA"/>
</dbReference>
<dbReference type="RefSeq" id="WP_237381364.1">
    <property type="nucleotide sequence ID" value="NZ_CP071793.1"/>
</dbReference>
<dbReference type="GO" id="GO:0006520">
    <property type="term" value="P:amino acid metabolic process"/>
    <property type="evidence" value="ECO:0007669"/>
    <property type="project" value="InterPro"/>
</dbReference>
<dbReference type="InterPro" id="IPR010977">
    <property type="entry name" value="Aromatic_deC"/>
</dbReference>
<sequence length="525" mass="57875">MQQLHDAMTIQNMATLLGRVMSDYYADPAADAVQPFSEQETVLEMLAEVERGHQIRECEQADDPRSPEQELLQTAAPERGEGFAATMNVFEESLLGKSVKTWHPMFFNQMSAGTPAVAVLGAALATMVNATLSTFEAAPVATVVEKITARWLAKLLGMPAGSGGIFLPGGSTSNMLALAVARRRKLDPDVARIGLARATQRGAILCSEESHYSIANAAALLGIGTEQVFRVPTNERGEMRVEGLRTVLGQVTDRGLKPFALVATLGLTVTGGFDPLAELAPICREHDLHLHVDAAFGGGMALTESGRHWFAGIEHADTVTWDAHKWMYVPLTCSVLLTPRPADLKRTFRVQADYLFHQDDAGEEDLCENLGHFTPLCGRRWDALPLWFLLRTYGAGHFRGLAETRLRLTREFAELIAADPDFSLSYDPVSPVVCFRYLPERLADCPGETLDLVQRRAREAVRRRGVALFNITSFKGRRHFRFILINSLTELGHLKGVLEEIRSAGRTELRRLAEQDATYTFASVS</sequence>
<keyword evidence="9" id="KW-1185">Reference proteome</keyword>
<dbReference type="SUPFAM" id="SSF53383">
    <property type="entry name" value="PLP-dependent transferases"/>
    <property type="match status" value="1"/>
</dbReference>
<dbReference type="Pfam" id="PF00282">
    <property type="entry name" value="Pyridoxal_deC"/>
    <property type="match status" value="1"/>
</dbReference>
<proteinExistence type="inferred from homology"/>
<organism evidence="8 9">
    <name type="scientific">Sulfidibacter corallicola</name>
    <dbReference type="NCBI Taxonomy" id="2818388"/>
    <lineage>
        <taxon>Bacteria</taxon>
        <taxon>Pseudomonadati</taxon>
        <taxon>Acidobacteriota</taxon>
        <taxon>Holophagae</taxon>
        <taxon>Acanthopleuribacterales</taxon>
        <taxon>Acanthopleuribacteraceae</taxon>
        <taxon>Sulfidibacter</taxon>
    </lineage>
</organism>
<dbReference type="PANTHER" id="PTHR45677">
    <property type="entry name" value="GLUTAMATE DECARBOXYLASE-RELATED"/>
    <property type="match status" value="1"/>
</dbReference>
<comment type="similarity">
    <text evidence="2 7">Belongs to the group II decarboxylase family.</text>
</comment>
<dbReference type="Gene3D" id="3.90.1150.170">
    <property type="match status" value="1"/>
</dbReference>
<dbReference type="GO" id="GO:0016831">
    <property type="term" value="F:carboxy-lyase activity"/>
    <property type="evidence" value="ECO:0007669"/>
    <property type="project" value="UniProtKB-KW"/>
</dbReference>
<keyword evidence="3" id="KW-0210">Decarboxylase</keyword>
<dbReference type="InterPro" id="IPR002129">
    <property type="entry name" value="PyrdxlP-dep_de-COase"/>
</dbReference>
<evidence type="ECO:0000256" key="6">
    <source>
        <dbReference type="PIRSR" id="PIRSR602129-50"/>
    </source>
</evidence>
<feature type="modified residue" description="N6-(pyridoxal phosphate)lysine" evidence="6">
    <location>
        <position position="325"/>
    </location>
</feature>
<dbReference type="GO" id="GO:0030170">
    <property type="term" value="F:pyridoxal phosphate binding"/>
    <property type="evidence" value="ECO:0007669"/>
    <property type="project" value="InterPro"/>
</dbReference>
<evidence type="ECO:0008006" key="10">
    <source>
        <dbReference type="Google" id="ProtNLM"/>
    </source>
</evidence>
<protein>
    <recommendedName>
        <fullName evidence="10">Glutamate or tyrosine decarboxylase</fullName>
    </recommendedName>
</protein>
<dbReference type="Gene3D" id="3.40.640.10">
    <property type="entry name" value="Type I PLP-dependent aspartate aminotransferase-like (Major domain)"/>
    <property type="match status" value="1"/>
</dbReference>
<comment type="cofactor">
    <cofactor evidence="1 6 7">
        <name>pyridoxal 5'-phosphate</name>
        <dbReference type="ChEBI" id="CHEBI:597326"/>
    </cofactor>
</comment>
<dbReference type="AlphaFoldDB" id="A0A8A4TNV7"/>
<evidence type="ECO:0000256" key="4">
    <source>
        <dbReference type="ARBA" id="ARBA00022898"/>
    </source>
</evidence>
<gene>
    <name evidence="8" type="ORF">J3U87_02085</name>
</gene>
<evidence type="ECO:0000313" key="9">
    <source>
        <dbReference type="Proteomes" id="UP000663929"/>
    </source>
</evidence>
<evidence type="ECO:0000256" key="1">
    <source>
        <dbReference type="ARBA" id="ARBA00001933"/>
    </source>
</evidence>
<dbReference type="InterPro" id="IPR015421">
    <property type="entry name" value="PyrdxlP-dep_Trfase_major"/>
</dbReference>
<evidence type="ECO:0000256" key="7">
    <source>
        <dbReference type="RuleBase" id="RU000382"/>
    </source>
</evidence>
<evidence type="ECO:0000313" key="8">
    <source>
        <dbReference type="EMBL" id="QTD51233.1"/>
    </source>
</evidence>
<dbReference type="PRINTS" id="PR00800">
    <property type="entry name" value="YHDCRBOXLASE"/>
</dbReference>